<organism evidence="1 2">
    <name type="scientific">Psychrosphaera algicola</name>
    <dbReference type="NCBI Taxonomy" id="3023714"/>
    <lineage>
        <taxon>Bacteria</taxon>
        <taxon>Pseudomonadati</taxon>
        <taxon>Pseudomonadota</taxon>
        <taxon>Gammaproteobacteria</taxon>
        <taxon>Alteromonadales</taxon>
        <taxon>Pseudoalteromonadaceae</taxon>
        <taxon>Psychrosphaera</taxon>
    </lineage>
</organism>
<evidence type="ECO:0008006" key="3">
    <source>
        <dbReference type="Google" id="ProtNLM"/>
    </source>
</evidence>
<proteinExistence type="predicted"/>
<dbReference type="Proteomes" id="UP001528411">
    <property type="component" value="Unassembled WGS sequence"/>
</dbReference>
<keyword evidence="2" id="KW-1185">Reference proteome</keyword>
<evidence type="ECO:0000313" key="2">
    <source>
        <dbReference type="Proteomes" id="UP001528411"/>
    </source>
</evidence>
<sequence length="58" mass="6469">MPISVLTIVLVSVIGGLLYAAYEQHVKLQISKNNNQQDSETQQQMAALKNELKSLKKL</sequence>
<evidence type="ECO:0000313" key="1">
    <source>
        <dbReference type="EMBL" id="MDC2888884.1"/>
    </source>
</evidence>
<accession>A0ABT5FBG6</accession>
<reference evidence="1 2" key="1">
    <citation type="submission" date="2023-01" db="EMBL/GenBank/DDBJ databases">
        <title>Psychrosphaera sp. nov., isolated from marine algae.</title>
        <authorList>
            <person name="Bayburt H."/>
            <person name="Choi B.J."/>
            <person name="Kim J.M."/>
            <person name="Choi D.G."/>
            <person name="Jeon C.O."/>
        </authorList>
    </citation>
    <scope>NUCLEOTIDE SEQUENCE [LARGE SCALE GENOMIC DNA]</scope>
    <source>
        <strain evidence="1 2">G1-22</strain>
    </source>
</reference>
<name>A0ABT5FBG6_9GAMM</name>
<dbReference type="EMBL" id="JAQOMS010000002">
    <property type="protein sequence ID" value="MDC2888884.1"/>
    <property type="molecule type" value="Genomic_DNA"/>
</dbReference>
<comment type="caution">
    <text evidence="1">The sequence shown here is derived from an EMBL/GenBank/DDBJ whole genome shotgun (WGS) entry which is preliminary data.</text>
</comment>
<protein>
    <recommendedName>
        <fullName evidence="3">Phage shock protein B</fullName>
    </recommendedName>
</protein>
<dbReference type="RefSeq" id="WP_272180439.1">
    <property type="nucleotide sequence ID" value="NZ_JAQOMS010000002.1"/>
</dbReference>
<gene>
    <name evidence="1" type="ORF">PN838_08995</name>
</gene>